<feature type="transmembrane region" description="Helical" evidence="1">
    <location>
        <begin position="348"/>
        <end position="366"/>
    </location>
</feature>
<organism evidence="2">
    <name type="scientific">Thuricola similis</name>
    <dbReference type="NCBI Taxonomy" id="2784598"/>
    <lineage>
        <taxon>Eukaryota</taxon>
        <taxon>Sar</taxon>
        <taxon>Alveolata</taxon>
        <taxon>Ciliophora</taxon>
        <taxon>Intramacronucleata</taxon>
        <taxon>Oligohymenophorea</taxon>
        <taxon>Peritrichia</taxon>
        <taxon>Sessilida</taxon>
        <taxon>Vaginicolidae</taxon>
        <taxon>Thuricola</taxon>
    </lineage>
</organism>
<feature type="transmembrane region" description="Helical" evidence="1">
    <location>
        <begin position="407"/>
        <end position="432"/>
    </location>
</feature>
<accession>A0A7T8G445</accession>
<name>A0A7T8G445_9CILI</name>
<keyword evidence="1" id="KW-0812">Transmembrane</keyword>
<reference evidence="2" key="1">
    <citation type="submission" date="2020-11" db="EMBL/GenBank/DDBJ databases">
        <title>Combining integrative taxonomy and mitogenome sequencing of Thuricola similis Bock, 1963 (Peritrichia, Vaginicolidae) provides a full redescription of this poorly known ciliate and new insights into the evolutionary relationships among Oligohymenophorea subclasses.</title>
        <authorList>
            <person name="Liao W."/>
            <person name="Campello-Nunes P.H."/>
            <person name="Gammuto L."/>
            <person name="Viana T.A."/>
            <person name="de Oliveira Marchesini R."/>
            <person name="da Silva Pavia T."/>
            <person name="da Silva-Neto I.D."/>
            <person name="Modeo L."/>
            <person name="Petroni G."/>
        </authorList>
    </citation>
    <scope>NUCLEOTIDE SEQUENCE</scope>
    <source>
        <strain evidence="2">CUIT</strain>
    </source>
</reference>
<dbReference type="EMBL" id="MW221262">
    <property type="protein sequence ID" value="QQP22141.1"/>
    <property type="molecule type" value="Genomic_DNA"/>
</dbReference>
<feature type="transmembrane region" description="Helical" evidence="1">
    <location>
        <begin position="452"/>
        <end position="471"/>
    </location>
</feature>
<keyword evidence="1" id="KW-0472">Membrane</keyword>
<feature type="transmembrane region" description="Helical" evidence="1">
    <location>
        <begin position="200"/>
        <end position="225"/>
    </location>
</feature>
<dbReference type="GeneID" id="67145425"/>
<feature type="transmembrane region" description="Helical" evidence="1">
    <location>
        <begin position="315"/>
        <end position="341"/>
    </location>
</feature>
<keyword evidence="2" id="KW-0496">Mitochondrion</keyword>
<feature type="transmembrane region" description="Helical" evidence="1">
    <location>
        <begin position="231"/>
        <end position="256"/>
    </location>
</feature>
<evidence type="ECO:0000256" key="1">
    <source>
        <dbReference type="SAM" id="Phobius"/>
    </source>
</evidence>
<feature type="transmembrane region" description="Helical" evidence="1">
    <location>
        <begin position="276"/>
        <end position="295"/>
    </location>
</feature>
<protein>
    <submittedName>
        <fullName evidence="2">Ymf688-like protein</fullName>
    </submittedName>
</protein>
<proteinExistence type="predicted"/>
<dbReference type="RefSeq" id="YP_010147330.1">
    <property type="nucleotide sequence ID" value="NC_057079.1"/>
</dbReference>
<dbReference type="AlphaFoldDB" id="A0A7T8G445"/>
<gene>
    <name evidence="2" type="primary">ymf68</name>
    <name evidence="2" type="ORF">TSIM_32</name>
</gene>
<keyword evidence="1" id="KW-1133">Transmembrane helix</keyword>
<sequence length="529" mass="65075">MKLLWILWQKIKTIFWTYLHTTTIFHMAKKSPRAFLKPLSKNFMKTGHTPFFQEKCNCLFCNTINNKKQTRKFAKKAMRDAWRIVWTYPFKYSIYYQLYNHLTRKDQWLRFYYKKLKSEALVVIEYESLMLFFRDIFLEFVKLFNSNVFWSLFIKKTEISKYYYKKTREMTIRMLKQLKYILRKKFFSNFKKFWTQQYVYYYYLSVKTFFLSLSIALLFFIILIINLKITFLQHIAAWIVFGNIFFWLMSGFNFFIKRARFGKFTSRLQRFWKHAFVSFWAIEGFLFSLFFYYYLNSSQEPLYMYDRSNLNNDFILNLQTGFFSTFLLSAIIFGCHILSIYITVHSQFQSLCILLLISVGVFYLFFLESYQIYYVFNGFSDLIYVYDEEQSSWAVEIESIKIRTKQYYFVMCVIAKFWHFIFIFFSWIFFLLKSLETQKITHNLLSFNYQNLLILFVLNLLCYCNWIHFLFRRFFDLSYFWFFSNPDQKHLRLIVEESLHIILSCFNSISYEIQLMDIYKLIINNCSIF</sequence>
<geneLocation type="mitochondrion" evidence="2"/>
<evidence type="ECO:0000313" key="2">
    <source>
        <dbReference type="EMBL" id="QQP22141.1"/>
    </source>
</evidence>